<evidence type="ECO:0000313" key="2">
    <source>
        <dbReference type="Proteomes" id="UP000809349"/>
    </source>
</evidence>
<reference evidence="1 2" key="2">
    <citation type="submission" date="2021-08" db="EMBL/GenBank/DDBJ databases">
        <title>Massilia sp. R798.</title>
        <authorList>
            <person name="Baek J.H."/>
            <person name="Jung H.S."/>
            <person name="Kim K.R."/>
            <person name="Jeon C.O."/>
        </authorList>
    </citation>
    <scope>NUCLEOTIDE SEQUENCE [LARGE SCALE GENOMIC DNA]</scope>
    <source>
        <strain evidence="1 2">R798</strain>
    </source>
</reference>
<dbReference type="EMBL" id="JAFBIL020000020">
    <property type="protein sequence ID" value="MBZ2210117.1"/>
    <property type="molecule type" value="Genomic_DNA"/>
</dbReference>
<dbReference type="InterPro" id="IPR038692">
    <property type="entry name" value="Cthe_2751_sf"/>
</dbReference>
<keyword evidence="2" id="KW-1185">Reference proteome</keyword>
<proteinExistence type="predicted"/>
<accession>A0ABS7SVX9</accession>
<evidence type="ECO:0008006" key="3">
    <source>
        <dbReference type="Google" id="ProtNLM"/>
    </source>
</evidence>
<dbReference type="Gene3D" id="1.25.40.750">
    <property type="entry name" value="Domain of unknown function DUF5071"/>
    <property type="match status" value="1"/>
</dbReference>
<dbReference type="RefSeq" id="WP_223471429.1">
    <property type="nucleotide sequence ID" value="NZ_JAFBIL020000020.1"/>
</dbReference>
<comment type="caution">
    <text evidence="1">The sequence shown here is derived from an EMBL/GenBank/DDBJ whole genome shotgun (WGS) entry which is preliminary data.</text>
</comment>
<sequence>MKFDKNLTSRLPKNGNDVEGAKELLALGYPAIAPVLPHLFQWLETGGPVVESVIQPFFAKLGAPARDLVCKALEASVKPALKYRLLRYVLPAWPREALITLPLEPLLQQYDSHGLDVWALKLMIDKNIQAHACLEEWRELKIRRLKEQLEVLER</sequence>
<protein>
    <recommendedName>
        <fullName evidence="3">DUF5071 domain-containing protein</fullName>
    </recommendedName>
</protein>
<organism evidence="1 2">
    <name type="scientific">Massilia soli</name>
    <dbReference type="NCBI Taxonomy" id="2792854"/>
    <lineage>
        <taxon>Bacteria</taxon>
        <taxon>Pseudomonadati</taxon>
        <taxon>Pseudomonadota</taxon>
        <taxon>Betaproteobacteria</taxon>
        <taxon>Burkholderiales</taxon>
        <taxon>Oxalobacteraceae</taxon>
        <taxon>Telluria group</taxon>
        <taxon>Massilia</taxon>
    </lineage>
</organism>
<dbReference type="Proteomes" id="UP000809349">
    <property type="component" value="Unassembled WGS sequence"/>
</dbReference>
<reference evidence="1 2" key="1">
    <citation type="submission" date="2021-01" db="EMBL/GenBank/DDBJ databases">
        <authorList>
            <person name="Ruan W."/>
            <person name="Khan S.A."/>
            <person name="Jeon C.O."/>
        </authorList>
    </citation>
    <scope>NUCLEOTIDE SEQUENCE [LARGE SCALE GENOMIC DNA]</scope>
    <source>
        <strain evidence="1 2">R798</strain>
    </source>
</reference>
<evidence type="ECO:0000313" key="1">
    <source>
        <dbReference type="EMBL" id="MBZ2210117.1"/>
    </source>
</evidence>
<gene>
    <name evidence="1" type="ORF">I4X03_022870</name>
</gene>
<name>A0ABS7SVX9_9BURK</name>